<protein>
    <submittedName>
        <fullName evidence="6">CmpA/NrtA family ABC transporter substrate-binding protein</fullName>
    </submittedName>
</protein>
<evidence type="ECO:0000313" key="6">
    <source>
        <dbReference type="EMBL" id="MEF3366738.1"/>
    </source>
</evidence>
<gene>
    <name evidence="6" type="ORF">V3H18_09355</name>
</gene>
<dbReference type="EMBL" id="JAZHYN010000023">
    <property type="protein sequence ID" value="MEF3366738.1"/>
    <property type="molecule type" value="Genomic_DNA"/>
</dbReference>
<evidence type="ECO:0000313" key="7">
    <source>
        <dbReference type="Proteomes" id="UP001350748"/>
    </source>
</evidence>
<evidence type="ECO:0000256" key="4">
    <source>
        <dbReference type="ARBA" id="ARBA00022519"/>
    </source>
</evidence>
<dbReference type="RefSeq" id="WP_332081758.1">
    <property type="nucleotide sequence ID" value="NZ_JAZHYN010000023.1"/>
</dbReference>
<keyword evidence="5" id="KW-0472">Membrane</keyword>
<keyword evidence="7" id="KW-1185">Reference proteome</keyword>
<dbReference type="PANTHER" id="PTHR30024:SF43">
    <property type="entry name" value="BLL4572 PROTEIN"/>
    <property type="match status" value="1"/>
</dbReference>
<keyword evidence="3" id="KW-1003">Cell membrane</keyword>
<proteinExistence type="predicted"/>
<dbReference type="Proteomes" id="UP001350748">
    <property type="component" value="Unassembled WGS sequence"/>
</dbReference>
<evidence type="ECO:0000256" key="3">
    <source>
        <dbReference type="ARBA" id="ARBA00022475"/>
    </source>
</evidence>
<dbReference type="Pfam" id="PF13379">
    <property type="entry name" value="NMT1_2"/>
    <property type="match status" value="1"/>
</dbReference>
<evidence type="ECO:0000256" key="2">
    <source>
        <dbReference type="ARBA" id="ARBA00022448"/>
    </source>
</evidence>
<keyword evidence="4" id="KW-0997">Cell inner membrane</keyword>
<comment type="caution">
    <text evidence="6">The sequence shown here is derived from an EMBL/GenBank/DDBJ whole genome shotgun (WGS) entry which is preliminary data.</text>
</comment>
<sequence length="389" mass="41379">MSGAKKHLRIGFIPLVDAAALIVAADGRFAADEGLDIELVREVSWSNIRDKLAIGLFDAAHMLAPMAIGSSLGLGQVKAPLVAPVNLAMNGNAITLSRALYEELFKEKGDPADPASSARALAAAIRAREAEGREPLTFAMTFPFSTHNYQLRYWMAAGGIDPDRDLRLVTLPPPFMVESMAQGQVDGFCVGAPWSSVAVDAGVGRILHFGCEIFARAPEKVLAMRRRDAEAAPDVAHALARAIAKAASHIETTKDQDEIAAMLARPDRVGVDAGIIRRTLVGKLKIDADGTMRENANYLVIGKAGALRPEAAQAVWLYAQMLRWAQADFSTVGVEEATRVFDADLFDAALGAPAAKASSDRDPGGAFDGARPVDDLRAYLAGFAIGCKT</sequence>
<dbReference type="SUPFAM" id="SSF53850">
    <property type="entry name" value="Periplasmic binding protein-like II"/>
    <property type="match status" value="1"/>
</dbReference>
<evidence type="ECO:0000256" key="1">
    <source>
        <dbReference type="ARBA" id="ARBA00004308"/>
    </source>
</evidence>
<organism evidence="6 7">
    <name type="scientific">Methylocystis borbori</name>
    <dbReference type="NCBI Taxonomy" id="3118750"/>
    <lineage>
        <taxon>Bacteria</taxon>
        <taxon>Pseudomonadati</taxon>
        <taxon>Pseudomonadota</taxon>
        <taxon>Alphaproteobacteria</taxon>
        <taxon>Hyphomicrobiales</taxon>
        <taxon>Methylocystaceae</taxon>
        <taxon>Methylocystis</taxon>
    </lineage>
</organism>
<dbReference type="Gene3D" id="3.40.190.10">
    <property type="entry name" value="Periplasmic binding protein-like II"/>
    <property type="match status" value="2"/>
</dbReference>
<evidence type="ECO:0000256" key="5">
    <source>
        <dbReference type="ARBA" id="ARBA00023136"/>
    </source>
</evidence>
<keyword evidence="2" id="KW-0813">Transport</keyword>
<comment type="subcellular location">
    <subcellularLocation>
        <location evidence="1">Endomembrane system</location>
    </subcellularLocation>
</comment>
<accession>A0ABU7XH87</accession>
<reference evidence="6 7" key="1">
    <citation type="submission" date="2024-02" db="EMBL/GenBank/DDBJ databases">
        <authorList>
            <person name="Grouzdev D."/>
        </authorList>
    </citation>
    <scope>NUCLEOTIDE SEQUENCE [LARGE SCALE GENOMIC DNA]</scope>
    <source>
        <strain evidence="6 7">9N</strain>
    </source>
</reference>
<dbReference type="PANTHER" id="PTHR30024">
    <property type="entry name" value="ALIPHATIC SULFONATES-BINDING PROTEIN-RELATED"/>
    <property type="match status" value="1"/>
</dbReference>
<dbReference type="InterPro" id="IPR044527">
    <property type="entry name" value="NrtA/CpmA_ABC-bd_dom"/>
</dbReference>
<dbReference type="CDD" id="cd13553">
    <property type="entry name" value="PBP2_NrtA_CpmA_like"/>
    <property type="match status" value="1"/>
</dbReference>
<name>A0ABU7XH87_9HYPH</name>